<protein>
    <recommendedName>
        <fullName evidence="6">Ankyrin</fullName>
    </recommendedName>
</protein>
<dbReference type="AlphaFoldDB" id="A0A8H3I2F1"/>
<proteinExistence type="predicted"/>
<dbReference type="PANTHER" id="PTHR24198">
    <property type="entry name" value="ANKYRIN REPEAT AND PROTEIN KINASE DOMAIN-CONTAINING PROTEIN"/>
    <property type="match status" value="1"/>
</dbReference>
<dbReference type="PROSITE" id="PS50088">
    <property type="entry name" value="ANK_REPEAT"/>
    <property type="match status" value="4"/>
</dbReference>
<evidence type="ECO:0000256" key="3">
    <source>
        <dbReference type="PROSITE-ProRule" id="PRU00023"/>
    </source>
</evidence>
<evidence type="ECO:0008006" key="6">
    <source>
        <dbReference type="Google" id="ProtNLM"/>
    </source>
</evidence>
<evidence type="ECO:0000313" key="4">
    <source>
        <dbReference type="EMBL" id="CAF9904675.1"/>
    </source>
</evidence>
<dbReference type="SUPFAM" id="SSF48403">
    <property type="entry name" value="Ankyrin repeat"/>
    <property type="match status" value="2"/>
</dbReference>
<evidence type="ECO:0000313" key="5">
    <source>
        <dbReference type="Proteomes" id="UP000664534"/>
    </source>
</evidence>
<gene>
    <name evidence="4" type="ORF">IMSHALPRED_000140</name>
</gene>
<keyword evidence="5" id="KW-1185">Reference proteome</keyword>
<accession>A0A8H3I2F1</accession>
<name>A0A8H3I2F1_9LECA</name>
<dbReference type="PANTHER" id="PTHR24198:SF165">
    <property type="entry name" value="ANKYRIN REPEAT-CONTAINING PROTEIN-RELATED"/>
    <property type="match status" value="1"/>
</dbReference>
<keyword evidence="2 3" id="KW-0040">ANK repeat</keyword>
<feature type="repeat" description="ANK" evidence="3">
    <location>
        <begin position="348"/>
        <end position="380"/>
    </location>
</feature>
<reference evidence="4" key="1">
    <citation type="submission" date="2021-03" db="EMBL/GenBank/DDBJ databases">
        <authorList>
            <person name="Tagirdzhanova G."/>
        </authorList>
    </citation>
    <scope>NUCLEOTIDE SEQUENCE</scope>
</reference>
<keyword evidence="1" id="KW-0677">Repeat</keyword>
<dbReference type="Pfam" id="PF13637">
    <property type="entry name" value="Ank_4"/>
    <property type="match status" value="1"/>
</dbReference>
<dbReference type="OrthoDB" id="626167at2759"/>
<dbReference type="PROSITE" id="PS50297">
    <property type="entry name" value="ANK_REP_REGION"/>
    <property type="match status" value="2"/>
</dbReference>
<dbReference type="Pfam" id="PF12796">
    <property type="entry name" value="Ank_2"/>
    <property type="match status" value="1"/>
</dbReference>
<dbReference type="SMART" id="SM00248">
    <property type="entry name" value="ANK"/>
    <property type="match status" value="10"/>
</dbReference>
<dbReference type="InterPro" id="IPR002110">
    <property type="entry name" value="Ankyrin_rpt"/>
</dbReference>
<evidence type="ECO:0000256" key="2">
    <source>
        <dbReference type="ARBA" id="ARBA00023043"/>
    </source>
</evidence>
<organism evidence="4 5">
    <name type="scientific">Imshaugia aleurites</name>
    <dbReference type="NCBI Taxonomy" id="172621"/>
    <lineage>
        <taxon>Eukaryota</taxon>
        <taxon>Fungi</taxon>
        <taxon>Dikarya</taxon>
        <taxon>Ascomycota</taxon>
        <taxon>Pezizomycotina</taxon>
        <taxon>Lecanoromycetes</taxon>
        <taxon>OSLEUM clade</taxon>
        <taxon>Lecanoromycetidae</taxon>
        <taxon>Lecanorales</taxon>
        <taxon>Lecanorineae</taxon>
        <taxon>Parmeliaceae</taxon>
        <taxon>Imshaugia</taxon>
    </lineage>
</organism>
<feature type="repeat" description="ANK" evidence="3">
    <location>
        <begin position="185"/>
        <end position="218"/>
    </location>
</feature>
<dbReference type="Proteomes" id="UP000664534">
    <property type="component" value="Unassembled WGS sequence"/>
</dbReference>
<dbReference type="EMBL" id="CAJPDT010000001">
    <property type="protein sequence ID" value="CAF9904675.1"/>
    <property type="molecule type" value="Genomic_DNA"/>
</dbReference>
<dbReference type="InterPro" id="IPR036770">
    <property type="entry name" value="Ankyrin_rpt-contain_sf"/>
</dbReference>
<comment type="caution">
    <text evidence="4">The sequence shown here is derived from an EMBL/GenBank/DDBJ whole genome shotgun (WGS) entry which is preliminary data.</text>
</comment>
<sequence>MGSRRSDLKTYYFWNSLDLPLLEDLENYITPDFDPKQQQSLPGEALFGIATAISSYRHLGFQKKFSRYITYAAHALLPAAQGIAGRIIEALDLEDQEYDDTRLDWLRKAVSNGSLTAAEDLARVCPEYFREAKRAFRKGGGYNDVFLAAQADPESSSGELFELTTESTSRICNSIDTPDLILDSQGNCLLHYAATYGKSSVIRYLVSERGACVNAQDYQEETPLYKACLSGDETAVNVLFQLQADARIVSKTFNISCLHWLFNFDTNAIRDVAKLLVVNGKADVNARIKAATIEKRKQPLVTQHFPFHWPFGTPLHWAVAARSQVAADVLLELGADIDAFDFPEDDGDRQTALTMAMYRNDAEMVEYLLGKGAASNYIDSNGRNLVHFMVANHRNLNRAFHLPRSIWSWVSHGSAKNHLGQLRRCLLGARKAGVNIDLRRVYSATPLIDAIENEDACSALVLLEAEADPDILCALGESPLQKWLTVDARGLDYPEFYLPVLSELLNRTNSINHHGGILEKTVCHYAATNSCSIDQFDNVMSMLLACNPAPSLDDRDRDGVTPFLRVLMNLDAKDISVRVDRLIQLGADIELKNDDGEDFLHCLCSNVKLSDQETLEIAKSLLGRYDPSRQRQIASESHSKYDESTALMRAVRSGKLGCVKLLAGLGVSINELDMKRRWTALDLAMNEADIIRSKFIDQTWDTFGMAERADAIEDRTAFRNANNWGKYPGISLPIFAIVSSVN</sequence>
<evidence type="ECO:0000256" key="1">
    <source>
        <dbReference type="ARBA" id="ARBA00022737"/>
    </source>
</evidence>
<feature type="repeat" description="ANK" evidence="3">
    <location>
        <begin position="642"/>
        <end position="674"/>
    </location>
</feature>
<feature type="repeat" description="ANK" evidence="3">
    <location>
        <begin position="313"/>
        <end position="342"/>
    </location>
</feature>
<dbReference type="Gene3D" id="1.25.40.20">
    <property type="entry name" value="Ankyrin repeat-containing domain"/>
    <property type="match status" value="4"/>
</dbReference>